<proteinExistence type="predicted"/>
<feature type="signal peptide" evidence="3">
    <location>
        <begin position="1"/>
        <end position="22"/>
    </location>
</feature>
<evidence type="ECO:0000313" key="4">
    <source>
        <dbReference type="EMBL" id="VEU24437.1"/>
    </source>
</evidence>
<dbReference type="InParanoid" id="A0A448YU62"/>
<feature type="transmembrane region" description="Helical" evidence="2">
    <location>
        <begin position="267"/>
        <end position="290"/>
    </location>
</feature>
<reference evidence="4 5" key="1">
    <citation type="submission" date="2018-12" db="EMBL/GenBank/DDBJ databases">
        <authorList>
            <person name="Tiukova I."/>
            <person name="Dainat J."/>
        </authorList>
    </citation>
    <scope>NUCLEOTIDE SEQUENCE [LARGE SCALE GENOMIC DNA]</scope>
</reference>
<feature type="chain" id="PRO_5019061419" evidence="3">
    <location>
        <begin position="23"/>
        <end position="359"/>
    </location>
</feature>
<evidence type="ECO:0000256" key="2">
    <source>
        <dbReference type="SAM" id="Phobius"/>
    </source>
</evidence>
<feature type="compositionally biased region" description="Polar residues" evidence="1">
    <location>
        <begin position="332"/>
        <end position="346"/>
    </location>
</feature>
<evidence type="ECO:0000256" key="1">
    <source>
        <dbReference type="SAM" id="MobiDB-lite"/>
    </source>
</evidence>
<keyword evidence="2" id="KW-1133">Transmembrane helix</keyword>
<keyword evidence="5" id="KW-1185">Reference proteome</keyword>
<dbReference type="AlphaFoldDB" id="A0A448YU62"/>
<feature type="compositionally biased region" description="Polar residues" evidence="1">
    <location>
        <begin position="86"/>
        <end position="102"/>
    </location>
</feature>
<organism evidence="4 5">
    <name type="scientific">Brettanomyces naardenensis</name>
    <name type="common">Yeast</name>
    <dbReference type="NCBI Taxonomy" id="13370"/>
    <lineage>
        <taxon>Eukaryota</taxon>
        <taxon>Fungi</taxon>
        <taxon>Dikarya</taxon>
        <taxon>Ascomycota</taxon>
        <taxon>Saccharomycotina</taxon>
        <taxon>Pichiomycetes</taxon>
        <taxon>Pichiales</taxon>
        <taxon>Pichiaceae</taxon>
        <taxon>Brettanomyces</taxon>
    </lineage>
</organism>
<dbReference type="Proteomes" id="UP000290900">
    <property type="component" value="Unassembled WGS sequence"/>
</dbReference>
<sequence>MKFSYSATIVGLLAVLTESSSAALIKRSDSQKVLTDKIWTSTSSGRNVLVTPTAIDGVTISGSPVTASATPWNSLDSSGIPYRVTPTVSDGTTTKVSPTPTASDYPEPTGGAPPVLGCINERVPSSGTLGYPFCIANGTELVVGETYWITWDPTYWGGDIDRVRLQTIQYPIQDNDDALFTSDYISNNNGFYPWLIKSSYKAGEGYFWLTITPLVTSQSTAEHVGTKSGPLLRIIDSVNDATTKITRVPSDNGLQSSTSSSSNKAKVIAPAVVVPVVAIIFIGLGIFYYLNHKGKEISFNTIRMRGSKKVQSIGDAGHGGVVTDETSTAASSNLRSDFSSTDTIGTNPFGDPHTYNPHI</sequence>
<evidence type="ECO:0000256" key="3">
    <source>
        <dbReference type="SAM" id="SignalP"/>
    </source>
</evidence>
<name>A0A448YU62_BRENA</name>
<dbReference type="Pfam" id="PF14610">
    <property type="entry name" value="Psg1"/>
    <property type="match status" value="1"/>
</dbReference>
<gene>
    <name evidence="4" type="ORF">BRENAR_LOCUS5165</name>
</gene>
<keyword evidence="2" id="KW-0812">Transmembrane</keyword>
<protein>
    <submittedName>
        <fullName evidence="4">DEKNAAC105662</fullName>
    </submittedName>
</protein>
<evidence type="ECO:0000313" key="5">
    <source>
        <dbReference type="Proteomes" id="UP000290900"/>
    </source>
</evidence>
<dbReference type="EMBL" id="CAACVR010000076">
    <property type="protein sequence ID" value="VEU24437.1"/>
    <property type="molecule type" value="Genomic_DNA"/>
</dbReference>
<dbReference type="InterPro" id="IPR028000">
    <property type="entry name" value="Pma1"/>
</dbReference>
<dbReference type="OrthoDB" id="4084551at2759"/>
<feature type="region of interest" description="Disordered" evidence="1">
    <location>
        <begin position="332"/>
        <end position="359"/>
    </location>
</feature>
<accession>A0A448YU62</accession>
<keyword evidence="2" id="KW-0472">Membrane</keyword>
<feature type="region of interest" description="Disordered" evidence="1">
    <location>
        <begin position="86"/>
        <end position="109"/>
    </location>
</feature>
<keyword evidence="3" id="KW-0732">Signal</keyword>